<dbReference type="RefSeq" id="WP_013440213.1">
    <property type="nucleotide sequence ID" value="NZ_BNIF01000053.1"/>
</dbReference>
<evidence type="ECO:0000259" key="1">
    <source>
        <dbReference type="Pfam" id="PF13439"/>
    </source>
</evidence>
<evidence type="ECO:0000313" key="3">
    <source>
        <dbReference type="Proteomes" id="UP001213083"/>
    </source>
</evidence>
<accession>A0ABD4W362</accession>
<dbReference type="GO" id="GO:0016757">
    <property type="term" value="F:glycosyltransferase activity"/>
    <property type="evidence" value="ECO:0007669"/>
    <property type="project" value="UniProtKB-KW"/>
</dbReference>
<proteinExistence type="predicted"/>
<gene>
    <name evidence="2" type="ORF">PF593_07720</name>
</gene>
<protein>
    <submittedName>
        <fullName evidence="2">Glycosyltransferase</fullName>
        <ecNumber evidence="2">2.4.-.-</ecNumber>
    </submittedName>
</protein>
<dbReference type="Proteomes" id="UP001213083">
    <property type="component" value="Unassembled WGS sequence"/>
</dbReference>
<dbReference type="InterPro" id="IPR028098">
    <property type="entry name" value="Glyco_trans_4-like_N"/>
</dbReference>
<dbReference type="PANTHER" id="PTHR45947:SF3">
    <property type="entry name" value="SULFOQUINOVOSYL TRANSFERASE SQD2"/>
    <property type="match status" value="1"/>
</dbReference>
<keyword evidence="2" id="KW-0328">Glycosyltransferase</keyword>
<evidence type="ECO:0000313" key="2">
    <source>
        <dbReference type="EMBL" id="MDA3783025.1"/>
    </source>
</evidence>
<dbReference type="PANTHER" id="PTHR45947">
    <property type="entry name" value="SULFOQUINOVOSYL TRANSFERASE SQD2"/>
    <property type="match status" value="1"/>
</dbReference>
<dbReference type="EC" id="2.4.-.-" evidence="2"/>
<comment type="caution">
    <text evidence="2">The sequence shown here is derived from an EMBL/GenBank/DDBJ whole genome shotgun (WGS) entry which is preliminary data.</text>
</comment>
<dbReference type="InterPro" id="IPR050194">
    <property type="entry name" value="Glycosyltransferase_grp1"/>
</dbReference>
<sequence>MKIIEYTLGLPPYRRGGLPRYSTDLSTELAKNNKVYLLYPGQINPFSKKIVLKKKKVKYAFSVIEMQNPLPVSLGLGTIDEEKYMEERDITALKRFVEKVNPDVVHFHTFMGVPKVFFDYLNQAKIRVVYTTHDFYGLCPKMLATSPKELLRSSRCSYDCMLCNIGPSFKKIVIMQSHAYEHLKDSTVVKKLRSNGKVKVSLLDEESDPEVLDKKEIEKRYRLRKYYLEMYQKIDFFHFNSSVSEKYVKKFIPTAKGQVIPITHSGLSDNRNKSEYLPNTPVRLGYVGPYDKKKGFFVYTRVLQRLEKTDNFRAEFYGDVVERPVFVDKHFVNRGVVPSEKLTGAYGNFDILIVPSLWHETFGFVVLEALLQGTPCLVSKNVGSQDLVPSEWVFDDEDELGEKLSYLLANPKKIVPMHEEVRKLRLEFSMENHADTIERVVY</sequence>
<dbReference type="SUPFAM" id="SSF53756">
    <property type="entry name" value="UDP-Glycosyltransferase/glycogen phosphorylase"/>
    <property type="match status" value="1"/>
</dbReference>
<keyword evidence="2" id="KW-0808">Transferase</keyword>
<dbReference type="Pfam" id="PF13692">
    <property type="entry name" value="Glyco_trans_1_4"/>
    <property type="match status" value="1"/>
</dbReference>
<reference evidence="2 3" key="1">
    <citation type="submission" date="2023-01" db="EMBL/GenBank/DDBJ databases">
        <title>Sequencing of the bacterial strains from artisanal fermented milk Matsoni.</title>
        <authorList>
            <person name="Rozman V."/>
            <person name="Accetto T."/>
            <person name="Bogovic Matijasic B."/>
        </authorList>
    </citation>
    <scope>NUCLEOTIDE SEQUENCE [LARGE SCALE GENOMIC DNA]</scope>
    <source>
        <strain evidence="3">lbl143</strain>
    </source>
</reference>
<dbReference type="EMBL" id="JAQIEV010000036">
    <property type="protein sequence ID" value="MDA3783025.1"/>
    <property type="molecule type" value="Genomic_DNA"/>
</dbReference>
<dbReference type="Pfam" id="PF13439">
    <property type="entry name" value="Glyco_transf_4"/>
    <property type="match status" value="1"/>
</dbReference>
<organism evidence="2 3">
    <name type="scientific">Lactobacillus delbrueckii</name>
    <dbReference type="NCBI Taxonomy" id="1584"/>
    <lineage>
        <taxon>Bacteria</taxon>
        <taxon>Bacillati</taxon>
        <taxon>Bacillota</taxon>
        <taxon>Bacilli</taxon>
        <taxon>Lactobacillales</taxon>
        <taxon>Lactobacillaceae</taxon>
        <taxon>Lactobacillus</taxon>
    </lineage>
</organism>
<name>A0ABD4W362_9LACO</name>
<dbReference type="Gene3D" id="3.40.50.2000">
    <property type="entry name" value="Glycogen Phosphorylase B"/>
    <property type="match status" value="2"/>
</dbReference>
<dbReference type="AlphaFoldDB" id="A0ABD4W362"/>
<feature type="domain" description="Glycosyltransferase subfamily 4-like N-terminal" evidence="1">
    <location>
        <begin position="16"/>
        <end position="153"/>
    </location>
</feature>